<dbReference type="EMBL" id="KN824305">
    <property type="protein sequence ID" value="KIM26568.1"/>
    <property type="molecule type" value="Genomic_DNA"/>
</dbReference>
<name>A0A0C2WJS3_SERVB</name>
<sequence length="160" mass="18532">MDDVRTATWMPLIEWARETITSLRIYKEIYKGRDVPSKGSRIFLPVLTSLLLERCFFTNLVNAIHAPLLAQLSFCDIAINRRSGPTLAETVTLVLPRFPLCTLVVSHRYRDLYSDIDEDENIFFQKTPPFSFNPTDEDERALAIRNRWLLASLPLDEEDE</sequence>
<reference evidence="2" key="2">
    <citation type="submission" date="2015-01" db="EMBL/GenBank/DDBJ databases">
        <title>Evolutionary Origins and Diversification of the Mycorrhizal Mutualists.</title>
        <authorList>
            <consortium name="DOE Joint Genome Institute"/>
            <consortium name="Mycorrhizal Genomics Consortium"/>
            <person name="Kohler A."/>
            <person name="Kuo A."/>
            <person name="Nagy L.G."/>
            <person name="Floudas D."/>
            <person name="Copeland A."/>
            <person name="Barry K.W."/>
            <person name="Cichocki N."/>
            <person name="Veneault-Fourrey C."/>
            <person name="LaButti K."/>
            <person name="Lindquist E.A."/>
            <person name="Lipzen A."/>
            <person name="Lundell T."/>
            <person name="Morin E."/>
            <person name="Murat C."/>
            <person name="Riley R."/>
            <person name="Ohm R."/>
            <person name="Sun H."/>
            <person name="Tunlid A."/>
            <person name="Henrissat B."/>
            <person name="Grigoriev I.V."/>
            <person name="Hibbett D.S."/>
            <person name="Martin F."/>
        </authorList>
    </citation>
    <scope>NUCLEOTIDE SEQUENCE [LARGE SCALE GENOMIC DNA]</scope>
    <source>
        <strain evidence="2">MAFF 305830</strain>
    </source>
</reference>
<evidence type="ECO:0000313" key="2">
    <source>
        <dbReference type="Proteomes" id="UP000054097"/>
    </source>
</evidence>
<dbReference type="AlphaFoldDB" id="A0A0C2WJS3"/>
<evidence type="ECO:0000313" key="1">
    <source>
        <dbReference type="EMBL" id="KIM26568.1"/>
    </source>
</evidence>
<gene>
    <name evidence="1" type="ORF">M408DRAFT_330522</name>
</gene>
<dbReference type="Proteomes" id="UP000054097">
    <property type="component" value="Unassembled WGS sequence"/>
</dbReference>
<keyword evidence="2" id="KW-1185">Reference proteome</keyword>
<organism evidence="1 2">
    <name type="scientific">Serendipita vermifera MAFF 305830</name>
    <dbReference type="NCBI Taxonomy" id="933852"/>
    <lineage>
        <taxon>Eukaryota</taxon>
        <taxon>Fungi</taxon>
        <taxon>Dikarya</taxon>
        <taxon>Basidiomycota</taxon>
        <taxon>Agaricomycotina</taxon>
        <taxon>Agaricomycetes</taxon>
        <taxon>Sebacinales</taxon>
        <taxon>Serendipitaceae</taxon>
        <taxon>Serendipita</taxon>
    </lineage>
</organism>
<proteinExistence type="predicted"/>
<accession>A0A0C2WJS3</accession>
<protein>
    <submittedName>
        <fullName evidence="1">Uncharacterized protein</fullName>
    </submittedName>
</protein>
<dbReference type="HOGENOM" id="CLU_1653198_0_0_1"/>
<reference evidence="1 2" key="1">
    <citation type="submission" date="2014-04" db="EMBL/GenBank/DDBJ databases">
        <authorList>
            <consortium name="DOE Joint Genome Institute"/>
            <person name="Kuo A."/>
            <person name="Zuccaro A."/>
            <person name="Kohler A."/>
            <person name="Nagy L.G."/>
            <person name="Floudas D."/>
            <person name="Copeland A."/>
            <person name="Barry K.W."/>
            <person name="Cichocki N."/>
            <person name="Veneault-Fourrey C."/>
            <person name="LaButti K."/>
            <person name="Lindquist E.A."/>
            <person name="Lipzen A."/>
            <person name="Lundell T."/>
            <person name="Morin E."/>
            <person name="Murat C."/>
            <person name="Sun H."/>
            <person name="Tunlid A."/>
            <person name="Henrissat B."/>
            <person name="Grigoriev I.V."/>
            <person name="Hibbett D.S."/>
            <person name="Martin F."/>
            <person name="Nordberg H.P."/>
            <person name="Cantor M.N."/>
            <person name="Hua S.X."/>
        </authorList>
    </citation>
    <scope>NUCLEOTIDE SEQUENCE [LARGE SCALE GENOMIC DNA]</scope>
    <source>
        <strain evidence="1 2">MAFF 305830</strain>
    </source>
</reference>